<reference evidence="2" key="1">
    <citation type="submission" date="2022-08" db="EMBL/GenBank/DDBJ databases">
        <title>The complete genome sequence of the thermophilic bacterium Laceyella sacchari FBKL4.010 reveals the basis for tetramethylpyrazine biosynthesis in Moutai-flavor Daqu.</title>
        <authorList>
            <person name="Li D."/>
            <person name="Huang W."/>
            <person name="Wang C."/>
            <person name="Qiu S."/>
        </authorList>
    </citation>
    <scope>NUCLEOTIDE SEQUENCE</scope>
    <source>
        <strain evidence="2">FBKL4.014</strain>
        <plasmid evidence="2">unnamed</plasmid>
    </source>
</reference>
<sequence>MIKKKKCILARILKERNWSQMKLAEESGVSQSVISRYCRDATTYSVDYLFAIKEALELSSIEDLFEDK</sequence>
<dbReference type="Proteomes" id="UP001058650">
    <property type="component" value="Plasmid unnamed"/>
</dbReference>
<dbReference type="InterPro" id="IPR001387">
    <property type="entry name" value="Cro/C1-type_HTH"/>
</dbReference>
<dbReference type="EMBL" id="CP103867">
    <property type="protein sequence ID" value="UWE05293.1"/>
    <property type="molecule type" value="Genomic_DNA"/>
</dbReference>
<name>A0ABY5U6L7_LACSH</name>
<proteinExistence type="predicted"/>
<dbReference type="Gene3D" id="1.10.260.40">
    <property type="entry name" value="lambda repressor-like DNA-binding domains"/>
    <property type="match status" value="1"/>
</dbReference>
<dbReference type="InterPro" id="IPR010982">
    <property type="entry name" value="Lambda_DNA-bd_dom_sf"/>
</dbReference>
<organism evidence="2 3">
    <name type="scientific">Laceyella sacchari</name>
    <name type="common">Thermoactinomyces thalpophilus</name>
    <dbReference type="NCBI Taxonomy" id="37482"/>
    <lineage>
        <taxon>Bacteria</taxon>
        <taxon>Bacillati</taxon>
        <taxon>Bacillota</taxon>
        <taxon>Bacilli</taxon>
        <taxon>Bacillales</taxon>
        <taxon>Thermoactinomycetaceae</taxon>
        <taxon>Laceyella</taxon>
    </lineage>
</organism>
<evidence type="ECO:0000313" key="3">
    <source>
        <dbReference type="Proteomes" id="UP001058650"/>
    </source>
</evidence>
<dbReference type="SMART" id="SM00530">
    <property type="entry name" value="HTH_XRE"/>
    <property type="match status" value="1"/>
</dbReference>
<feature type="domain" description="HTH cro/C1-type" evidence="1">
    <location>
        <begin position="9"/>
        <end position="64"/>
    </location>
</feature>
<dbReference type="RefSeq" id="WP_259436787.1">
    <property type="nucleotide sequence ID" value="NZ_CP103867.1"/>
</dbReference>
<dbReference type="CDD" id="cd00093">
    <property type="entry name" value="HTH_XRE"/>
    <property type="match status" value="1"/>
</dbReference>
<gene>
    <name evidence="2" type="ORF">NYR52_16600</name>
</gene>
<evidence type="ECO:0000259" key="1">
    <source>
        <dbReference type="PROSITE" id="PS50943"/>
    </source>
</evidence>
<protein>
    <submittedName>
        <fullName evidence="2">Helix-turn-helix transcriptional regulator</fullName>
    </submittedName>
</protein>
<evidence type="ECO:0000313" key="2">
    <source>
        <dbReference type="EMBL" id="UWE05293.1"/>
    </source>
</evidence>
<keyword evidence="2" id="KW-0614">Plasmid</keyword>
<dbReference type="SUPFAM" id="SSF47413">
    <property type="entry name" value="lambda repressor-like DNA-binding domains"/>
    <property type="match status" value="1"/>
</dbReference>
<geneLocation type="plasmid" evidence="2 3">
    <name>unnamed</name>
</geneLocation>
<dbReference type="PROSITE" id="PS50943">
    <property type="entry name" value="HTH_CROC1"/>
    <property type="match status" value="1"/>
</dbReference>
<accession>A0ABY5U6L7</accession>
<keyword evidence="3" id="KW-1185">Reference proteome</keyword>
<dbReference type="Pfam" id="PF01381">
    <property type="entry name" value="HTH_3"/>
    <property type="match status" value="1"/>
</dbReference>